<dbReference type="InterPro" id="IPR002740">
    <property type="entry name" value="EVE_domain"/>
</dbReference>
<dbReference type="InterPro" id="IPR011704">
    <property type="entry name" value="ATPase_dyneun-rel_AAA"/>
</dbReference>
<dbReference type="Proteomes" id="UP000247838">
    <property type="component" value="Unassembled WGS sequence"/>
</dbReference>
<reference evidence="2 3" key="1">
    <citation type="submission" date="2018-05" db="EMBL/GenBank/DDBJ databases">
        <title>Reference genomes for bee gut microbiota database.</title>
        <authorList>
            <person name="Ellegaard K.M."/>
        </authorList>
    </citation>
    <scope>NUCLEOTIDE SEQUENCE [LARGE SCALE GENOMIC DNA]</scope>
    <source>
        <strain evidence="2 3">ESL0167</strain>
    </source>
</reference>
<evidence type="ECO:0000259" key="1">
    <source>
        <dbReference type="SMART" id="SM00382"/>
    </source>
</evidence>
<dbReference type="Pfam" id="PF01878">
    <property type="entry name" value="EVE"/>
    <property type="match status" value="1"/>
</dbReference>
<name>A0A318MU20_FRIPE</name>
<dbReference type="EMBL" id="QGLM01000021">
    <property type="protein sequence ID" value="PXY94346.1"/>
    <property type="molecule type" value="Genomic_DNA"/>
</dbReference>
<dbReference type="SMART" id="SM00382">
    <property type="entry name" value="AAA"/>
    <property type="match status" value="1"/>
</dbReference>
<evidence type="ECO:0000313" key="3">
    <source>
        <dbReference type="Proteomes" id="UP000247838"/>
    </source>
</evidence>
<organism evidence="2 3">
    <name type="scientific">Frischella perrara</name>
    <dbReference type="NCBI Taxonomy" id="1267021"/>
    <lineage>
        <taxon>Bacteria</taxon>
        <taxon>Pseudomonadati</taxon>
        <taxon>Pseudomonadota</taxon>
        <taxon>Gammaproteobacteria</taxon>
        <taxon>Orbales</taxon>
        <taxon>Orbaceae</taxon>
        <taxon>Frischella</taxon>
    </lineage>
</organism>
<dbReference type="GO" id="GO:0005524">
    <property type="term" value="F:ATP binding"/>
    <property type="evidence" value="ECO:0007669"/>
    <property type="project" value="InterPro"/>
</dbReference>
<dbReference type="Pfam" id="PF07728">
    <property type="entry name" value="AAA_5"/>
    <property type="match status" value="1"/>
</dbReference>
<dbReference type="InterPro" id="IPR027417">
    <property type="entry name" value="P-loop_NTPase"/>
</dbReference>
<dbReference type="InterPro" id="IPR015947">
    <property type="entry name" value="PUA-like_sf"/>
</dbReference>
<accession>A0A318MU20</accession>
<dbReference type="InterPro" id="IPR052934">
    <property type="entry name" value="Methyl-DNA_Rec/Restrict_Enz"/>
</dbReference>
<dbReference type="Gene3D" id="3.10.590.10">
    <property type="entry name" value="ph1033 like domains"/>
    <property type="match status" value="1"/>
</dbReference>
<dbReference type="PANTHER" id="PTHR37291:SF1">
    <property type="entry name" value="TYPE IV METHYL-DIRECTED RESTRICTION ENZYME ECOKMCRB SUBUNIT"/>
    <property type="match status" value="1"/>
</dbReference>
<dbReference type="Gene3D" id="3.40.50.300">
    <property type="entry name" value="P-loop containing nucleotide triphosphate hydrolases"/>
    <property type="match status" value="1"/>
</dbReference>
<dbReference type="CDD" id="cd00009">
    <property type="entry name" value="AAA"/>
    <property type="match status" value="1"/>
</dbReference>
<dbReference type="PANTHER" id="PTHR37291">
    <property type="entry name" value="5-METHYLCYTOSINE-SPECIFIC RESTRICTION ENZYME B"/>
    <property type="match status" value="1"/>
</dbReference>
<evidence type="ECO:0000313" key="2">
    <source>
        <dbReference type="EMBL" id="PXY94346.1"/>
    </source>
</evidence>
<proteinExistence type="predicted"/>
<dbReference type="RefSeq" id="WP_110444220.1">
    <property type="nucleotide sequence ID" value="NZ_QGLM01000021.1"/>
</dbReference>
<comment type="caution">
    <text evidence="2">The sequence shown here is derived from an EMBL/GenBank/DDBJ whole genome shotgun (WGS) entry which is preliminary data.</text>
</comment>
<feature type="domain" description="AAA+ ATPase" evidence="1">
    <location>
        <begin position="611"/>
        <end position="779"/>
    </location>
</feature>
<protein>
    <recommendedName>
        <fullName evidence="1">AAA+ ATPase domain-containing protein</fullName>
    </recommendedName>
</protein>
<gene>
    <name evidence="2" type="ORF">DKK76_10705</name>
</gene>
<dbReference type="SUPFAM" id="SSF52540">
    <property type="entry name" value="P-loop containing nucleoside triphosphate hydrolases"/>
    <property type="match status" value="1"/>
</dbReference>
<dbReference type="InterPro" id="IPR003593">
    <property type="entry name" value="AAA+_ATPase"/>
</dbReference>
<dbReference type="GO" id="GO:0016887">
    <property type="term" value="F:ATP hydrolysis activity"/>
    <property type="evidence" value="ECO:0007669"/>
    <property type="project" value="InterPro"/>
</dbReference>
<dbReference type="REBASE" id="292661">
    <property type="entry name" value="Fpe167McrBCP"/>
</dbReference>
<sequence>MEQKFQYIRQLATQYMQYHDNEQILFEHFNQLPKSIIQEVYNEYYDKSKKFQPVNLLRLTLAKIILVDNKTITVSLIEEIKQHINDHNLNYFKWLPETYLQQLQSQSKKDHDQFSKWKDNWKILHPFFYRNEEKALTRRYLSDISQQLLADLYLSDDYDSTIHDFLGVSNFGDIRCWVALYPKQKKNHKNAYQFFISLESMPWAGLISGSNIKDKEKDIFKNVSNYAEALSIFQDLKPKIVQLNKQLKGFFQCTCEKQNNNWQIFKQEKFITINYDHLKTDDLTKYENIEQLNHAVGLPRNSPSDETKSLWLFRNVQVGDIIFINSDVNTCIAIALVESGYFYQKLNNANNHRLKVKWLTTQTLILESDTSTSDKSLFSLSPFTTIEKGAFILEQYIDKFPELSTVFSSHDLIMKQPKTRFRDNKSMKKNDSDKSKNYWWLNGNPKIWKMSDYPVGKTQTYTTHNTKNYKRRVYKNFEAVKPGDLAVGYESYPNKLITTIFEITKGIHIRDDGKECIEFKIKEQIKNPISYVNLKNDPVLQNCENFINNQGSLFKLRSEEFEVIRKIIDDKNSEIITETPETYKTYSFENDIDKPFIDANQFNHIVSLLKNKKNIILQGPPGVGKTFLAKKIAYQIMQEENNSCIEIVQFHQSYSYEDFIQGFRPIATNDGNGTFALKNGIFYNFCQQAIANPKKNYFFIIDEINRGNLSKIFGELMMLIEPTKRGQQYSLTLTYSQNTEERFYVPNNLFIIGTMNTADRSLAIVDYALRRRFAFVSIDPLFGQQFKDYLLEHHISVLLAEHIINEISSLNKAIAEEPNLGKGFMIGHSYFCQCQNISDDYTEKQWWQDIINYELQPLLEELWFDDLVKVNKYIKRLGN</sequence>
<dbReference type="AlphaFoldDB" id="A0A318MU20"/>
<dbReference type="SUPFAM" id="SSF88697">
    <property type="entry name" value="PUA domain-like"/>
    <property type="match status" value="1"/>
</dbReference>